<feature type="domain" description="TetR transcriptional regulator Rv1219c-like C-terminal" evidence="1">
    <location>
        <begin position="14"/>
        <end position="73"/>
    </location>
</feature>
<dbReference type="Gene3D" id="1.10.357.10">
    <property type="entry name" value="Tetracycline Repressor, domain 2"/>
    <property type="match status" value="1"/>
</dbReference>
<dbReference type="EMBL" id="JBHLUB010000032">
    <property type="protein sequence ID" value="MFC0582946.1"/>
    <property type="molecule type" value="Genomic_DNA"/>
</dbReference>
<evidence type="ECO:0000313" key="3">
    <source>
        <dbReference type="Proteomes" id="UP001589862"/>
    </source>
</evidence>
<dbReference type="Pfam" id="PF17933">
    <property type="entry name" value="TetR_C_25"/>
    <property type="match status" value="1"/>
</dbReference>
<keyword evidence="3" id="KW-1185">Reference proteome</keyword>
<sequence>MSSSSSTQPSLAPPLMAYTARTLAEGSEHADALVDALIEAALVYTREGVEAEVILDHPRLDDFIKVLTIWQLGSR</sequence>
<proteinExistence type="predicted"/>
<protein>
    <recommendedName>
        <fullName evidence="1">TetR transcriptional regulator Rv1219c-like C-terminal domain-containing protein</fullName>
    </recommendedName>
</protein>
<dbReference type="Proteomes" id="UP001589862">
    <property type="component" value="Unassembled WGS sequence"/>
</dbReference>
<evidence type="ECO:0000313" key="2">
    <source>
        <dbReference type="EMBL" id="MFC0582946.1"/>
    </source>
</evidence>
<organism evidence="2 3">
    <name type="scientific">Micrococcoides hystricis</name>
    <dbReference type="NCBI Taxonomy" id="1572761"/>
    <lineage>
        <taxon>Bacteria</taxon>
        <taxon>Bacillati</taxon>
        <taxon>Actinomycetota</taxon>
        <taxon>Actinomycetes</taxon>
        <taxon>Micrococcales</taxon>
        <taxon>Micrococcaceae</taxon>
        <taxon>Micrococcoides</taxon>
    </lineage>
</organism>
<name>A0ABV6PCV0_9MICC</name>
<gene>
    <name evidence="2" type="ORF">ACFFFR_11255</name>
</gene>
<dbReference type="RefSeq" id="WP_377460511.1">
    <property type="nucleotide sequence ID" value="NZ_JBHLUB010000032.1"/>
</dbReference>
<dbReference type="InterPro" id="IPR041484">
    <property type="entry name" value="TetR_C_25"/>
</dbReference>
<evidence type="ECO:0000259" key="1">
    <source>
        <dbReference type="Pfam" id="PF17933"/>
    </source>
</evidence>
<accession>A0ABV6PCV0</accession>
<comment type="caution">
    <text evidence="2">The sequence shown here is derived from an EMBL/GenBank/DDBJ whole genome shotgun (WGS) entry which is preliminary data.</text>
</comment>
<reference evidence="2 3" key="1">
    <citation type="submission" date="2024-09" db="EMBL/GenBank/DDBJ databases">
        <authorList>
            <person name="Sun Q."/>
            <person name="Mori K."/>
        </authorList>
    </citation>
    <scope>NUCLEOTIDE SEQUENCE [LARGE SCALE GENOMIC DNA]</scope>
    <source>
        <strain evidence="2 3">NCAIM B.02604</strain>
    </source>
</reference>